<keyword evidence="1" id="KW-1133">Transmembrane helix</keyword>
<dbReference type="AlphaFoldDB" id="A0A9D4FGL7"/>
<reference evidence="2" key="1">
    <citation type="journal article" date="2019" name="bioRxiv">
        <title>The Genome of the Zebra Mussel, Dreissena polymorpha: A Resource for Invasive Species Research.</title>
        <authorList>
            <person name="McCartney M.A."/>
            <person name="Auch B."/>
            <person name="Kono T."/>
            <person name="Mallez S."/>
            <person name="Zhang Y."/>
            <person name="Obille A."/>
            <person name="Becker A."/>
            <person name="Abrahante J.E."/>
            <person name="Garbe J."/>
            <person name="Badalamenti J.P."/>
            <person name="Herman A."/>
            <person name="Mangelson H."/>
            <person name="Liachko I."/>
            <person name="Sullivan S."/>
            <person name="Sone E.D."/>
            <person name="Koren S."/>
            <person name="Silverstein K.A.T."/>
            <person name="Beckman K.B."/>
            <person name="Gohl D.M."/>
        </authorList>
    </citation>
    <scope>NUCLEOTIDE SEQUENCE</scope>
    <source>
        <strain evidence="2">Duluth1</strain>
        <tissue evidence="2">Whole animal</tissue>
    </source>
</reference>
<reference evidence="2" key="2">
    <citation type="submission" date="2020-11" db="EMBL/GenBank/DDBJ databases">
        <authorList>
            <person name="McCartney M.A."/>
            <person name="Auch B."/>
            <person name="Kono T."/>
            <person name="Mallez S."/>
            <person name="Becker A."/>
            <person name="Gohl D.M."/>
            <person name="Silverstein K.A.T."/>
            <person name="Koren S."/>
            <person name="Bechman K.B."/>
            <person name="Herman A."/>
            <person name="Abrahante J.E."/>
            <person name="Garbe J."/>
        </authorList>
    </citation>
    <scope>NUCLEOTIDE SEQUENCE</scope>
    <source>
        <strain evidence="2">Duluth1</strain>
        <tissue evidence="2">Whole animal</tissue>
    </source>
</reference>
<comment type="caution">
    <text evidence="2">The sequence shown here is derived from an EMBL/GenBank/DDBJ whole genome shotgun (WGS) entry which is preliminary data.</text>
</comment>
<gene>
    <name evidence="2" type="ORF">DPMN_149768</name>
</gene>
<keyword evidence="1" id="KW-0472">Membrane</keyword>
<dbReference type="Proteomes" id="UP000828390">
    <property type="component" value="Unassembled WGS sequence"/>
</dbReference>
<accession>A0A9D4FGL7</accession>
<organism evidence="2 3">
    <name type="scientific">Dreissena polymorpha</name>
    <name type="common">Zebra mussel</name>
    <name type="synonym">Mytilus polymorpha</name>
    <dbReference type="NCBI Taxonomy" id="45954"/>
    <lineage>
        <taxon>Eukaryota</taxon>
        <taxon>Metazoa</taxon>
        <taxon>Spiralia</taxon>
        <taxon>Lophotrochozoa</taxon>
        <taxon>Mollusca</taxon>
        <taxon>Bivalvia</taxon>
        <taxon>Autobranchia</taxon>
        <taxon>Heteroconchia</taxon>
        <taxon>Euheterodonta</taxon>
        <taxon>Imparidentia</taxon>
        <taxon>Neoheterodontei</taxon>
        <taxon>Myida</taxon>
        <taxon>Dreissenoidea</taxon>
        <taxon>Dreissenidae</taxon>
        <taxon>Dreissena</taxon>
    </lineage>
</organism>
<evidence type="ECO:0000313" key="3">
    <source>
        <dbReference type="Proteomes" id="UP000828390"/>
    </source>
</evidence>
<evidence type="ECO:0000313" key="2">
    <source>
        <dbReference type="EMBL" id="KAH3796200.1"/>
    </source>
</evidence>
<feature type="transmembrane region" description="Helical" evidence="1">
    <location>
        <begin position="485"/>
        <end position="504"/>
    </location>
</feature>
<dbReference type="EMBL" id="JAIWYP010000007">
    <property type="protein sequence ID" value="KAH3796200.1"/>
    <property type="molecule type" value="Genomic_DNA"/>
</dbReference>
<evidence type="ECO:0000256" key="1">
    <source>
        <dbReference type="SAM" id="Phobius"/>
    </source>
</evidence>
<name>A0A9D4FGL7_DREPO</name>
<protein>
    <submittedName>
        <fullName evidence="2">Uncharacterized protein</fullName>
    </submittedName>
</protein>
<keyword evidence="1" id="KW-0812">Transmembrane</keyword>
<proteinExistence type="predicted"/>
<sequence>MNLLTKFHEDRTINVASRVLTRKNAPSPCGHVFQTTRTIFKHVQDIIGTNLLTKFYYDRTMNVASSVLTRFKPPMLCIDRSKADQLIVFNENSILLQQLEKMPRPLGGHVFQPTGTIFKLVQDIIGTNLLTKFHEDQTTNVASSVLTRFNYSHIAMYIKKNTNLLTKFHEDWTINVASRVLTRKNAPPPDGHVFKPTDIIFELEKWQTCFSSKHIIETNLLTKFHEDWIINVASRVLTRQMLTPHNTRRTTDKRRSQKFTMSTLCSEKINAPPPDGHVFQPTDIIRKYVLTKCHTNRTINVASTVITRNMPRPPPGSHVFQPTGTSFELFHDDRTINVASREKCQAPVGHVLQATGTIFKLVQDIMGTNLLTKFHDDWTINLASIEKNAPTSGGHFHDKQTINVASIMKNAPPPGGHVFQLTGTIFKLIQDNIGTNLLTKFYEDRTINAASRVLTRKNAWQPCFSHCAQLVHNFVHFAVRVVANYGGYFIAACGFLAFWTNLLGNNQTRAEKEPEDEDVDNVQRENTADARHIRDLRIKDNTTAIMRAILIQDTVARKAGGARRNRSLRNEAVDNDELNSFRPRLLQNSFQNRMHTDTPDAMIDGGATRNGSFGNGVIDEDAVNFFRARLLPNF</sequence>
<keyword evidence="3" id="KW-1185">Reference proteome</keyword>